<feature type="region of interest" description="Disordered" evidence="1">
    <location>
        <begin position="351"/>
        <end position="402"/>
    </location>
</feature>
<feature type="region of interest" description="Disordered" evidence="1">
    <location>
        <begin position="1"/>
        <end position="77"/>
    </location>
</feature>
<evidence type="ECO:0000313" key="2">
    <source>
        <dbReference type="EMBL" id="CAD8665394.1"/>
    </source>
</evidence>
<feature type="region of interest" description="Disordered" evidence="1">
    <location>
        <begin position="732"/>
        <end position="761"/>
    </location>
</feature>
<feature type="region of interest" description="Disordered" evidence="1">
    <location>
        <begin position="141"/>
        <end position="220"/>
    </location>
</feature>
<dbReference type="AlphaFoldDB" id="A0A7S0R2P6"/>
<feature type="compositionally biased region" description="Basic and acidic residues" evidence="1">
    <location>
        <begin position="752"/>
        <end position="761"/>
    </location>
</feature>
<proteinExistence type="predicted"/>
<dbReference type="EMBL" id="HBFB01002644">
    <property type="protein sequence ID" value="CAD8665394.1"/>
    <property type="molecule type" value="Transcribed_RNA"/>
</dbReference>
<sequence>MRVPHVHGSSSTSPGHYKRATSQPVQHAARSVGLLKHQQNSGSMEEEGASGSDPSGLVHRGTPGSVSHPPEPSQSMPMECEATAAAIVAAMNAMKQQYGSPPSAMSDLDQQLPAWASTQTQTMVQALAGSTVNSTLPRRVPQQQLQAAPSLPTSITHTPVGSAGPPPFTSAARARRSLDYRPPVHPAPGSRPGAGLDALSIPGSGRVRRLSHPGPSAADVPSSVSLAEAWESHRWSTGAAAGVGIDTMQDIMQSRLSHSAFLAAVDGDEDSSREFIQQEPDNLARVALQGVVTPAVPGVISSWHGLLGCSPPSSSANHTTLTALVPLSPPESVLCLDRPLHPLRAPAAAYPGRAARGSHDPLQPHRAQQLGSGSKPHMASSMEGASSGAGGSKMGMFMQGLPGHTRCSRLEEAGLLRGAARGSAGAGLGSPAAHQPPPSSEEPLYYSRLDSMHAMLPKSPCASQLPPSWSQLQLQHLDSRGSDATTPTHAPGQGHGLDTTPHVSSRFSPAANRPQPAAGAGAGSHLTGDLAARLKPDLCDSLNSLAGGLFTANNSSRPGDEELSLFPSDLVSLADSLLAERISPPQAAAVAPAAPQPDLAASAAMAAAAVAAATRDTGSAQGTQARPWSPVTDGFAAAATAPLSPTRSTASPMCLSLDQQPSLMLRGDSMPVPLQPQGAAMAQQAGAAAAALSARLGTGLSIQVQRPVVSMPPSSISSPVLNLQCSAAAASRNSGGCAPGSGKRGEGGGGSSRKDKEREGDRLGALVGRIRAMSRSLMPGGGGGGGSQDSGSRRASTEVGASTPLATSSVAPKLGCSQVSLHSMERGQEGRAPTSGGSSMCARVSERLLHLTSTSNTGSPMAYAAQARGLAASGGGLPSGEGAALTSQDSVALLSTLGSMALDAAHPYDFVGRPDMQHVFDATTSRLQRTCSSVSQRAHDEAASTLLDSGAQLGTPRAGAAGGIAAWGFEPAAGAARALGRSPLAPSRSARRHSALAIVCAQHEAGAPQ</sequence>
<gene>
    <name evidence="2" type="ORF">CLEI1391_LOCUS1371</name>
</gene>
<feature type="compositionally biased region" description="Polar residues" evidence="1">
    <location>
        <begin position="8"/>
        <end position="25"/>
    </location>
</feature>
<accession>A0A7S0R2P6</accession>
<feature type="region of interest" description="Disordered" evidence="1">
    <location>
        <begin position="478"/>
        <end position="525"/>
    </location>
</feature>
<name>A0A7S0R2P6_9CHLO</name>
<feature type="compositionally biased region" description="Gly residues" evidence="1">
    <location>
        <begin position="779"/>
        <end position="788"/>
    </location>
</feature>
<reference evidence="2" key="1">
    <citation type="submission" date="2021-01" db="EMBL/GenBank/DDBJ databases">
        <authorList>
            <person name="Corre E."/>
            <person name="Pelletier E."/>
            <person name="Niang G."/>
            <person name="Scheremetjew M."/>
            <person name="Finn R."/>
            <person name="Kale V."/>
            <person name="Holt S."/>
            <person name="Cochrane G."/>
            <person name="Meng A."/>
            <person name="Brown T."/>
            <person name="Cohen L."/>
        </authorList>
    </citation>
    <scope>NUCLEOTIDE SEQUENCE</scope>
    <source>
        <strain evidence="2">SAG 11-49</strain>
    </source>
</reference>
<feature type="compositionally biased region" description="Low complexity" evidence="1">
    <location>
        <begin position="141"/>
        <end position="152"/>
    </location>
</feature>
<feature type="region of interest" description="Disordered" evidence="1">
    <location>
        <begin position="773"/>
        <end position="813"/>
    </location>
</feature>
<organism evidence="2">
    <name type="scientific">Chlamydomonas leiostraca</name>
    <dbReference type="NCBI Taxonomy" id="1034604"/>
    <lineage>
        <taxon>Eukaryota</taxon>
        <taxon>Viridiplantae</taxon>
        <taxon>Chlorophyta</taxon>
        <taxon>core chlorophytes</taxon>
        <taxon>Chlorophyceae</taxon>
        <taxon>CS clade</taxon>
        <taxon>Chlamydomonadales</taxon>
        <taxon>Chlamydomonadaceae</taxon>
        <taxon>Chlamydomonas</taxon>
    </lineage>
</organism>
<protein>
    <submittedName>
        <fullName evidence="2">Uncharacterized protein</fullName>
    </submittedName>
</protein>
<feature type="region of interest" description="Disordered" evidence="1">
    <location>
        <begin position="421"/>
        <end position="444"/>
    </location>
</feature>
<feature type="compositionally biased region" description="Low complexity" evidence="1">
    <location>
        <begin position="421"/>
        <end position="433"/>
    </location>
</feature>
<evidence type="ECO:0000256" key="1">
    <source>
        <dbReference type="SAM" id="MobiDB-lite"/>
    </source>
</evidence>